<reference evidence="2 3" key="1">
    <citation type="submission" date="2024-09" db="EMBL/GenBank/DDBJ databases">
        <authorList>
            <person name="Sun Q."/>
            <person name="Mori K."/>
        </authorList>
    </citation>
    <scope>NUCLEOTIDE SEQUENCE [LARGE SCALE GENOMIC DNA]</scope>
    <source>
        <strain evidence="2 3">CCM 7609</strain>
    </source>
</reference>
<evidence type="ECO:0000313" key="2">
    <source>
        <dbReference type="EMBL" id="MFB9072556.1"/>
    </source>
</evidence>
<proteinExistence type="predicted"/>
<dbReference type="EMBL" id="JBHMFI010000001">
    <property type="protein sequence ID" value="MFB9072556.1"/>
    <property type="molecule type" value="Genomic_DNA"/>
</dbReference>
<organism evidence="2 3">
    <name type="scientific">Citricoccus parietis</name>
    <dbReference type="NCBI Taxonomy" id="592307"/>
    <lineage>
        <taxon>Bacteria</taxon>
        <taxon>Bacillati</taxon>
        <taxon>Actinomycetota</taxon>
        <taxon>Actinomycetes</taxon>
        <taxon>Micrococcales</taxon>
        <taxon>Micrococcaceae</taxon>
        <taxon>Citricoccus</taxon>
    </lineage>
</organism>
<protein>
    <submittedName>
        <fullName evidence="2">Uncharacterized protein</fullName>
    </submittedName>
</protein>
<comment type="caution">
    <text evidence="2">The sequence shown here is derived from an EMBL/GenBank/DDBJ whole genome shotgun (WGS) entry which is preliminary data.</text>
</comment>
<gene>
    <name evidence="2" type="ORF">ACFFX0_15665</name>
</gene>
<sequence>MRTCGPDSRSISETPSTPMRTGWRGSPPPTTGTCGRVLRNCSEGFTVSREAPIPRDNQA</sequence>
<feature type="region of interest" description="Disordered" evidence="1">
    <location>
        <begin position="1"/>
        <end position="35"/>
    </location>
</feature>
<evidence type="ECO:0000313" key="3">
    <source>
        <dbReference type="Proteomes" id="UP001589575"/>
    </source>
</evidence>
<keyword evidence="3" id="KW-1185">Reference proteome</keyword>
<dbReference type="Proteomes" id="UP001589575">
    <property type="component" value="Unassembled WGS sequence"/>
</dbReference>
<feature type="compositionally biased region" description="Polar residues" evidence="1">
    <location>
        <begin position="9"/>
        <end position="19"/>
    </location>
</feature>
<accession>A0ABV5G0U9</accession>
<name>A0ABV5G0U9_9MICC</name>
<evidence type="ECO:0000256" key="1">
    <source>
        <dbReference type="SAM" id="MobiDB-lite"/>
    </source>
</evidence>